<dbReference type="EMBL" id="CAJPDT010000081">
    <property type="protein sequence ID" value="CAF9935095.1"/>
    <property type="molecule type" value="Genomic_DNA"/>
</dbReference>
<protein>
    <submittedName>
        <fullName evidence="2">Uncharacterized protein</fullName>
    </submittedName>
</protein>
<reference evidence="2" key="1">
    <citation type="submission" date="2021-03" db="EMBL/GenBank/DDBJ databases">
        <authorList>
            <person name="Tagirdzhanova G."/>
        </authorList>
    </citation>
    <scope>NUCLEOTIDE SEQUENCE</scope>
</reference>
<dbReference type="Proteomes" id="UP000664534">
    <property type="component" value="Unassembled WGS sequence"/>
</dbReference>
<name>A0A8H3IVA2_9LECA</name>
<feature type="region of interest" description="Disordered" evidence="1">
    <location>
        <begin position="1"/>
        <end position="120"/>
    </location>
</feature>
<feature type="compositionally biased region" description="Polar residues" evidence="1">
    <location>
        <begin position="14"/>
        <end position="24"/>
    </location>
</feature>
<evidence type="ECO:0000313" key="3">
    <source>
        <dbReference type="Proteomes" id="UP000664534"/>
    </source>
</evidence>
<feature type="region of interest" description="Disordered" evidence="1">
    <location>
        <begin position="142"/>
        <end position="217"/>
    </location>
</feature>
<feature type="compositionally biased region" description="Basic and acidic residues" evidence="1">
    <location>
        <begin position="67"/>
        <end position="98"/>
    </location>
</feature>
<evidence type="ECO:0000313" key="2">
    <source>
        <dbReference type="EMBL" id="CAF9935095.1"/>
    </source>
</evidence>
<accession>A0A8H3IVA2</accession>
<proteinExistence type="predicted"/>
<comment type="caution">
    <text evidence="2">The sequence shown here is derived from an EMBL/GenBank/DDBJ whole genome shotgun (WGS) entry which is preliminary data.</text>
</comment>
<sequence length="217" mass="25444">MPRSNSWPPKARASNLSERTTRGYNPSYYGDIAPVAGSSPNLSDEGYRVEDYDAPPGTTMGRRYRQYKSDEDRAEKAQKEYYRRLHDIPRAPDKEGRDPAYQGSIPMIPSHHQQMASHSGHMVDMTRRVITSRSEYDRDYIGHYATKQQRKGHTDRITNLEAGEEKRRTKDDEHRQFGYGEDRRAQIEAKDERVRAREERNRRMGFEVSDRPRSRYS</sequence>
<evidence type="ECO:0000256" key="1">
    <source>
        <dbReference type="SAM" id="MobiDB-lite"/>
    </source>
</evidence>
<dbReference type="OrthoDB" id="10603563at2759"/>
<keyword evidence="3" id="KW-1185">Reference proteome</keyword>
<organism evidence="2 3">
    <name type="scientific">Imshaugia aleurites</name>
    <dbReference type="NCBI Taxonomy" id="172621"/>
    <lineage>
        <taxon>Eukaryota</taxon>
        <taxon>Fungi</taxon>
        <taxon>Dikarya</taxon>
        <taxon>Ascomycota</taxon>
        <taxon>Pezizomycotina</taxon>
        <taxon>Lecanoromycetes</taxon>
        <taxon>OSLEUM clade</taxon>
        <taxon>Lecanoromycetidae</taxon>
        <taxon>Lecanorales</taxon>
        <taxon>Lecanorineae</taxon>
        <taxon>Parmeliaceae</taxon>
        <taxon>Imshaugia</taxon>
    </lineage>
</organism>
<dbReference type="AlphaFoldDB" id="A0A8H3IVA2"/>
<gene>
    <name evidence="2" type="ORF">IMSHALPRED_010104</name>
</gene>
<feature type="compositionally biased region" description="Basic and acidic residues" evidence="1">
    <location>
        <begin position="152"/>
        <end position="217"/>
    </location>
</feature>